<organism evidence="1 2">
    <name type="scientific">Scortum barcoo</name>
    <name type="common">barcoo grunter</name>
    <dbReference type="NCBI Taxonomy" id="214431"/>
    <lineage>
        <taxon>Eukaryota</taxon>
        <taxon>Metazoa</taxon>
        <taxon>Chordata</taxon>
        <taxon>Craniata</taxon>
        <taxon>Vertebrata</taxon>
        <taxon>Euteleostomi</taxon>
        <taxon>Actinopterygii</taxon>
        <taxon>Neopterygii</taxon>
        <taxon>Teleostei</taxon>
        <taxon>Neoteleostei</taxon>
        <taxon>Acanthomorphata</taxon>
        <taxon>Eupercaria</taxon>
        <taxon>Centrarchiformes</taxon>
        <taxon>Terapontoidei</taxon>
        <taxon>Terapontidae</taxon>
        <taxon>Scortum</taxon>
    </lineage>
</organism>
<protein>
    <submittedName>
        <fullName evidence="1">Uncharacterized protein</fullName>
    </submittedName>
</protein>
<name>A0ACB8VXT9_9TELE</name>
<feature type="non-terminal residue" evidence="1">
    <location>
        <position position="530"/>
    </location>
</feature>
<evidence type="ECO:0000313" key="2">
    <source>
        <dbReference type="Proteomes" id="UP000831701"/>
    </source>
</evidence>
<keyword evidence="2" id="KW-1185">Reference proteome</keyword>
<sequence>MAPTLGLTPSSSPSTRPPLLVTHRSLPLSHSTLSSSSTPPSSSSSPIALSVSVPGYIPSYLEKDEPCVVCGDKATGYHYRCITCEGCKGFFRRTIQKNLHPSYSCKYEGCCIIDKITRNQCQLCRFKKCISVGMAMDLVLDESKRVAKRRLIEENRQRRKREEMVRTLQTKPEPNTAEWELIRMATEAHRHTNSQGSSWKQKRKFLSDDIGQGPMAPTSDGDKVDLEAFSEFTKIMTPAITRVVDFAKKLPMFSELPCEDQIILLKGCCMEIMSLRAAVRYDPDSETLTLNGEMAVKREQLKNGGLGVVSDAIFDLGKSLAQFDLDDSEVALMQAVLLMSSDRPGLTSVEKIEQCQEAYLLAFEHYINYRKHNIPHFWPKLLMKVTDLRMIGTCHASRFLHMKVECPNELFPPLFLEVFEDQDVFKLADGDGGGRVCRHLTSVGLPCHMYLFQLQPETDRFYLTSHLSSLSASSSVSFVPELPLGSKPLVEPTKLPKEAVVGADLSLLPHHGQSGVDVHVLAEHQVGDDQ</sequence>
<proteinExistence type="predicted"/>
<evidence type="ECO:0000313" key="1">
    <source>
        <dbReference type="EMBL" id="KAI3360235.1"/>
    </source>
</evidence>
<gene>
    <name evidence="1" type="ORF">L3Q82_014545</name>
</gene>
<comment type="caution">
    <text evidence="1">The sequence shown here is derived from an EMBL/GenBank/DDBJ whole genome shotgun (WGS) entry which is preliminary data.</text>
</comment>
<accession>A0ACB8VXT9</accession>
<reference evidence="1" key="1">
    <citation type="submission" date="2022-04" db="EMBL/GenBank/DDBJ databases">
        <title>Jade perch genome.</title>
        <authorList>
            <person name="Chao B."/>
        </authorList>
    </citation>
    <scope>NUCLEOTIDE SEQUENCE</scope>
    <source>
        <strain evidence="1">CB-2022</strain>
    </source>
</reference>
<dbReference type="EMBL" id="CM041547">
    <property type="protein sequence ID" value="KAI3360235.1"/>
    <property type="molecule type" value="Genomic_DNA"/>
</dbReference>
<dbReference type="Proteomes" id="UP000831701">
    <property type="component" value="Chromosome 17"/>
</dbReference>